<reference evidence="1" key="1">
    <citation type="submission" date="2022-08" db="EMBL/GenBank/DDBJ databases">
        <title>Alicyclobacillus dauci DSM2870, complete genome.</title>
        <authorList>
            <person name="Wang Q."/>
            <person name="Cai R."/>
            <person name="Wang Z."/>
        </authorList>
    </citation>
    <scope>NUCLEOTIDE SEQUENCE</scope>
    <source>
        <strain evidence="1">DSM 28700</strain>
    </source>
</reference>
<evidence type="ECO:0000313" key="1">
    <source>
        <dbReference type="EMBL" id="WAH36724.1"/>
    </source>
</evidence>
<name>A0ABY6Z1G4_9BACL</name>
<proteinExistence type="predicted"/>
<accession>A0ABY6Z1G4</accession>
<dbReference type="Proteomes" id="UP001164803">
    <property type="component" value="Chromosome"/>
</dbReference>
<sequence length="112" mass="11732">MSSPFADFGKVVGACAPLRVFVGTWLIALRTISGNDALLWVAEFDDSELPVASLADPAPLVAPTEFAVFDAELLLVALVLYKGAVGASDLWAHPASPTMLMVATAVLVTIFV</sequence>
<protein>
    <submittedName>
        <fullName evidence="1">Uncharacterized protein</fullName>
    </submittedName>
</protein>
<gene>
    <name evidence="1" type="ORF">NZD86_21535</name>
</gene>
<organism evidence="1 2">
    <name type="scientific">Alicyclobacillus dauci</name>
    <dbReference type="NCBI Taxonomy" id="1475485"/>
    <lineage>
        <taxon>Bacteria</taxon>
        <taxon>Bacillati</taxon>
        <taxon>Bacillota</taxon>
        <taxon>Bacilli</taxon>
        <taxon>Bacillales</taxon>
        <taxon>Alicyclobacillaceae</taxon>
        <taxon>Alicyclobacillus</taxon>
    </lineage>
</organism>
<dbReference type="RefSeq" id="WP_268044101.1">
    <property type="nucleotide sequence ID" value="NZ_CP104064.1"/>
</dbReference>
<dbReference type="EMBL" id="CP104064">
    <property type="protein sequence ID" value="WAH36724.1"/>
    <property type="molecule type" value="Genomic_DNA"/>
</dbReference>
<keyword evidence="2" id="KW-1185">Reference proteome</keyword>
<evidence type="ECO:0000313" key="2">
    <source>
        <dbReference type="Proteomes" id="UP001164803"/>
    </source>
</evidence>